<dbReference type="AlphaFoldDB" id="A0A8J7ILI8"/>
<comment type="caution">
    <text evidence="2">The sequence shown here is derived from an EMBL/GenBank/DDBJ whole genome shotgun (WGS) entry which is preliminary data.</text>
</comment>
<keyword evidence="1" id="KW-0472">Membrane</keyword>
<dbReference type="RefSeq" id="WP_228847478.1">
    <property type="nucleotide sequence ID" value="NZ_JADCKQ010000002.1"/>
</dbReference>
<reference evidence="2" key="1">
    <citation type="submission" date="2020-10" db="EMBL/GenBank/DDBJ databases">
        <title>Paenihalocynthiibacter styelae gen. nov., sp. nov., isolated from stalked sea squirt Styela clava.</title>
        <authorList>
            <person name="Kim Y.-O."/>
            <person name="Yoon J.-H."/>
        </authorList>
    </citation>
    <scope>NUCLEOTIDE SEQUENCE</scope>
    <source>
        <strain evidence="2">MYP1-1</strain>
    </source>
</reference>
<feature type="transmembrane region" description="Helical" evidence="1">
    <location>
        <begin position="61"/>
        <end position="87"/>
    </location>
</feature>
<organism evidence="2 3">
    <name type="scientific">Halocynthiibacter styelae</name>
    <dbReference type="NCBI Taxonomy" id="2761955"/>
    <lineage>
        <taxon>Bacteria</taxon>
        <taxon>Pseudomonadati</taxon>
        <taxon>Pseudomonadota</taxon>
        <taxon>Alphaproteobacteria</taxon>
        <taxon>Rhodobacterales</taxon>
        <taxon>Paracoccaceae</taxon>
        <taxon>Halocynthiibacter</taxon>
    </lineage>
</organism>
<feature type="transmembrane region" description="Helical" evidence="1">
    <location>
        <begin position="6"/>
        <end position="21"/>
    </location>
</feature>
<evidence type="ECO:0000313" key="3">
    <source>
        <dbReference type="Proteomes" id="UP000640583"/>
    </source>
</evidence>
<evidence type="ECO:0000256" key="1">
    <source>
        <dbReference type="SAM" id="Phobius"/>
    </source>
</evidence>
<keyword evidence="3" id="KW-1185">Reference proteome</keyword>
<dbReference type="Proteomes" id="UP000640583">
    <property type="component" value="Unassembled WGS sequence"/>
</dbReference>
<dbReference type="EMBL" id="JADCKQ010000002">
    <property type="protein sequence ID" value="MBI1492556.1"/>
    <property type="molecule type" value="Genomic_DNA"/>
</dbReference>
<protein>
    <submittedName>
        <fullName evidence="2">Uncharacterized protein</fullName>
    </submittedName>
</protein>
<name>A0A8J7ILI8_9RHOB</name>
<feature type="transmembrane region" description="Helical" evidence="1">
    <location>
        <begin position="28"/>
        <end position="49"/>
    </location>
</feature>
<sequence>MGIVIYMLAGIAGIAVFYLLARGYSLRVALITFAITNLAVIAFAGMMAVTEDTGYISPEGLFIVLMILFGGPLFLSGATGILLAWWANRKEGKSRT</sequence>
<keyword evidence="1" id="KW-0812">Transmembrane</keyword>
<evidence type="ECO:0000313" key="2">
    <source>
        <dbReference type="EMBL" id="MBI1492556.1"/>
    </source>
</evidence>
<proteinExistence type="predicted"/>
<gene>
    <name evidence="2" type="ORF">H1D41_02780</name>
</gene>
<accession>A0A8J7ILI8</accession>
<keyword evidence="1" id="KW-1133">Transmembrane helix</keyword>